<protein>
    <submittedName>
        <fullName evidence="1">Uncharacterized protein</fullName>
    </submittedName>
</protein>
<reference evidence="1" key="1">
    <citation type="submission" date="2020-06" db="EMBL/GenBank/DDBJ databases">
        <authorList>
            <consortium name="Plant Systems Biology data submission"/>
        </authorList>
    </citation>
    <scope>NUCLEOTIDE SEQUENCE</scope>
    <source>
        <strain evidence="1">D6</strain>
    </source>
</reference>
<gene>
    <name evidence="1" type="ORF">SEMRO_510_G157360.1</name>
</gene>
<proteinExistence type="predicted"/>
<evidence type="ECO:0000313" key="1">
    <source>
        <dbReference type="EMBL" id="CAB9511948.1"/>
    </source>
</evidence>
<organism evidence="1 2">
    <name type="scientific">Seminavis robusta</name>
    <dbReference type="NCBI Taxonomy" id="568900"/>
    <lineage>
        <taxon>Eukaryota</taxon>
        <taxon>Sar</taxon>
        <taxon>Stramenopiles</taxon>
        <taxon>Ochrophyta</taxon>
        <taxon>Bacillariophyta</taxon>
        <taxon>Bacillariophyceae</taxon>
        <taxon>Bacillariophycidae</taxon>
        <taxon>Naviculales</taxon>
        <taxon>Naviculaceae</taxon>
        <taxon>Seminavis</taxon>
    </lineage>
</organism>
<dbReference type="EMBL" id="CAICTM010000509">
    <property type="protein sequence ID" value="CAB9511948.1"/>
    <property type="molecule type" value="Genomic_DNA"/>
</dbReference>
<evidence type="ECO:0000313" key="2">
    <source>
        <dbReference type="Proteomes" id="UP001153069"/>
    </source>
</evidence>
<accession>A0A9N8HIN6</accession>
<comment type="caution">
    <text evidence="1">The sequence shown here is derived from an EMBL/GenBank/DDBJ whole genome shotgun (WGS) entry which is preliminary data.</text>
</comment>
<name>A0A9N8HIN6_9STRA</name>
<sequence>MCFPTDFMVAAQVRTTTTTNNSSNATGKKARFVHKKKTVIKRSISSAKKSVRFVERTTIAYRHMPRSDMQQAWNQAADISNIKTGIRESMMAFHQVNGQLHELDSATHCFRGIESGISPAIYKLRKLWVKTVHQNVLDEQRIQKAQGIVDLQKLGDVARSSSQESVRCAAAMGALDAKQA</sequence>
<dbReference type="AlphaFoldDB" id="A0A9N8HIN6"/>
<dbReference type="Proteomes" id="UP001153069">
    <property type="component" value="Unassembled WGS sequence"/>
</dbReference>
<keyword evidence="2" id="KW-1185">Reference proteome</keyword>